<accession>A0AAV6WBM3</accession>
<feature type="compositionally biased region" description="Acidic residues" evidence="1">
    <location>
        <begin position="198"/>
        <end position="210"/>
    </location>
</feature>
<proteinExistence type="predicted"/>
<evidence type="ECO:0000256" key="1">
    <source>
        <dbReference type="SAM" id="MobiDB-lite"/>
    </source>
</evidence>
<evidence type="ECO:0000313" key="3">
    <source>
        <dbReference type="Proteomes" id="UP000826271"/>
    </source>
</evidence>
<dbReference type="Proteomes" id="UP000826271">
    <property type="component" value="Unassembled WGS sequence"/>
</dbReference>
<dbReference type="AlphaFoldDB" id="A0AAV6WBM3"/>
<keyword evidence="3" id="KW-1185">Reference proteome</keyword>
<dbReference type="EMBL" id="WHWC01000018">
    <property type="protein sequence ID" value="KAG8365104.1"/>
    <property type="molecule type" value="Genomic_DNA"/>
</dbReference>
<protein>
    <submittedName>
        <fullName evidence="2">Uncharacterized protein</fullName>
    </submittedName>
</protein>
<sequence length="233" mass="26638">MARVCVEINILEKLQPDIPIQTDGVARFCKVQYEGVLDYCRICRHRGHSISSCYLKKERDEAMEDNITKETTGKEELKETEDLRAKLEKKRGKKPMVEIGDGTTSISSIGDSKLTPTSILMRKLNQEVIIPLENEQIGKNIQGDCGDKMFQSEGSLQLPRRIWIYMIRNSDSEDDEVEGDERQLLPLCYKVDIPNIEETGEGSMESEDSLWQEVSSKKHRRAASLDDNSINRR</sequence>
<reference evidence="2" key="1">
    <citation type="submission" date="2019-10" db="EMBL/GenBank/DDBJ databases">
        <authorList>
            <person name="Zhang R."/>
            <person name="Pan Y."/>
            <person name="Wang J."/>
            <person name="Ma R."/>
            <person name="Yu S."/>
        </authorList>
    </citation>
    <scope>NUCLEOTIDE SEQUENCE</scope>
    <source>
        <strain evidence="2">LA-IB0</strain>
        <tissue evidence="2">Leaf</tissue>
    </source>
</reference>
<organism evidence="2 3">
    <name type="scientific">Buddleja alternifolia</name>
    <dbReference type="NCBI Taxonomy" id="168488"/>
    <lineage>
        <taxon>Eukaryota</taxon>
        <taxon>Viridiplantae</taxon>
        <taxon>Streptophyta</taxon>
        <taxon>Embryophyta</taxon>
        <taxon>Tracheophyta</taxon>
        <taxon>Spermatophyta</taxon>
        <taxon>Magnoliopsida</taxon>
        <taxon>eudicotyledons</taxon>
        <taxon>Gunneridae</taxon>
        <taxon>Pentapetalae</taxon>
        <taxon>asterids</taxon>
        <taxon>lamiids</taxon>
        <taxon>Lamiales</taxon>
        <taxon>Scrophulariaceae</taxon>
        <taxon>Buddlejeae</taxon>
        <taxon>Buddleja</taxon>
    </lineage>
</organism>
<feature type="region of interest" description="Disordered" evidence="1">
    <location>
        <begin position="196"/>
        <end position="233"/>
    </location>
</feature>
<name>A0AAV6WBM3_9LAMI</name>
<comment type="caution">
    <text evidence="2">The sequence shown here is derived from an EMBL/GenBank/DDBJ whole genome shotgun (WGS) entry which is preliminary data.</text>
</comment>
<gene>
    <name evidence="2" type="ORF">BUALT_Bualt18G0069500</name>
</gene>
<evidence type="ECO:0000313" key="2">
    <source>
        <dbReference type="EMBL" id="KAG8365104.1"/>
    </source>
</evidence>